<dbReference type="SMART" id="SM00525">
    <property type="entry name" value="FES"/>
    <property type="match status" value="1"/>
</dbReference>
<dbReference type="PANTHER" id="PTHR10359:SF18">
    <property type="entry name" value="ENDONUCLEASE III"/>
    <property type="match status" value="1"/>
</dbReference>
<reference evidence="12 13" key="1">
    <citation type="submission" date="2019-06" db="EMBL/GenBank/DDBJ databases">
        <title>Sequencing the genomes of 1000 actinobacteria strains.</title>
        <authorList>
            <person name="Klenk H.-P."/>
        </authorList>
    </citation>
    <scope>NUCLEOTIDE SEQUENCE [LARGE SCALE GENOMIC DNA]</scope>
    <source>
        <strain evidence="12 13">DSM 10596</strain>
    </source>
</reference>
<dbReference type="HAMAP" id="MF_00942">
    <property type="entry name" value="Nth"/>
    <property type="match status" value="1"/>
</dbReference>
<evidence type="ECO:0000256" key="8">
    <source>
        <dbReference type="ARBA" id="ARBA00023204"/>
    </source>
</evidence>
<dbReference type="GO" id="GO:0051539">
    <property type="term" value="F:4 iron, 4 sulfur cluster binding"/>
    <property type="evidence" value="ECO:0007669"/>
    <property type="project" value="UniProtKB-UniRule"/>
</dbReference>
<dbReference type="GO" id="GO:0003677">
    <property type="term" value="F:DNA binding"/>
    <property type="evidence" value="ECO:0007669"/>
    <property type="project" value="UniProtKB-UniRule"/>
</dbReference>
<evidence type="ECO:0000313" key="13">
    <source>
        <dbReference type="Proteomes" id="UP000316181"/>
    </source>
</evidence>
<feature type="domain" description="HhH-GPD" evidence="11">
    <location>
        <begin position="46"/>
        <end position="193"/>
    </location>
</feature>
<comment type="cofactor">
    <cofactor evidence="10">
        <name>[4Fe-4S] cluster</name>
        <dbReference type="ChEBI" id="CHEBI:49883"/>
    </cofactor>
    <text evidence="10">Binds 1 [4Fe-4S] cluster.</text>
</comment>
<dbReference type="SUPFAM" id="SSF48150">
    <property type="entry name" value="DNA-glycosylase"/>
    <property type="match status" value="1"/>
</dbReference>
<feature type="binding site" evidence="10">
    <location>
        <position position="205"/>
    </location>
    <ligand>
        <name>[4Fe-4S] cluster</name>
        <dbReference type="ChEBI" id="CHEBI:49883"/>
    </ligand>
</feature>
<keyword evidence="9 10" id="KW-0326">Glycosidase</keyword>
<dbReference type="NCBIfam" id="TIGR01083">
    <property type="entry name" value="nth"/>
    <property type="match status" value="1"/>
</dbReference>
<evidence type="ECO:0000259" key="11">
    <source>
        <dbReference type="SMART" id="SM00478"/>
    </source>
</evidence>
<dbReference type="InterPro" id="IPR005759">
    <property type="entry name" value="Nth"/>
</dbReference>
<dbReference type="Gene3D" id="1.10.1670.10">
    <property type="entry name" value="Helix-hairpin-Helix base-excision DNA repair enzymes (C-terminal)"/>
    <property type="match status" value="1"/>
</dbReference>
<dbReference type="InterPro" id="IPR023170">
    <property type="entry name" value="HhH_base_excis_C"/>
</dbReference>
<dbReference type="SMART" id="SM00478">
    <property type="entry name" value="ENDO3c"/>
    <property type="match status" value="1"/>
</dbReference>
<keyword evidence="2 10" id="KW-0004">4Fe-4S</keyword>
<keyword evidence="5 10" id="KW-0378">Hydrolase</keyword>
<dbReference type="Gene3D" id="1.10.340.30">
    <property type="entry name" value="Hypothetical protein, domain 2"/>
    <property type="match status" value="1"/>
</dbReference>
<keyword evidence="13" id="KW-1185">Reference proteome</keyword>
<evidence type="ECO:0000256" key="5">
    <source>
        <dbReference type="ARBA" id="ARBA00022801"/>
    </source>
</evidence>
<evidence type="ECO:0000256" key="3">
    <source>
        <dbReference type="ARBA" id="ARBA00022723"/>
    </source>
</evidence>
<dbReference type="Proteomes" id="UP000316181">
    <property type="component" value="Unassembled WGS sequence"/>
</dbReference>
<evidence type="ECO:0000256" key="9">
    <source>
        <dbReference type="ARBA" id="ARBA00023295"/>
    </source>
</evidence>
<comment type="caution">
    <text evidence="12">The sequence shown here is derived from an EMBL/GenBank/DDBJ whole genome shotgun (WGS) entry which is preliminary data.</text>
</comment>
<dbReference type="RefSeq" id="WP_142111710.1">
    <property type="nucleotide sequence ID" value="NZ_BAAATB010000002.1"/>
</dbReference>
<dbReference type="PROSITE" id="PS01155">
    <property type="entry name" value="ENDONUCLEASE_III_2"/>
    <property type="match status" value="1"/>
</dbReference>
<evidence type="ECO:0000256" key="1">
    <source>
        <dbReference type="ARBA" id="ARBA00008343"/>
    </source>
</evidence>
<dbReference type="FunFam" id="1.10.340.30:FF:000001">
    <property type="entry name" value="Endonuclease III"/>
    <property type="match status" value="1"/>
</dbReference>
<proteinExistence type="inferred from homology"/>
<dbReference type="GO" id="GO:0019104">
    <property type="term" value="F:DNA N-glycosylase activity"/>
    <property type="evidence" value="ECO:0007669"/>
    <property type="project" value="UniProtKB-UniRule"/>
</dbReference>
<keyword evidence="12" id="KW-0540">Nuclease</keyword>
<evidence type="ECO:0000256" key="10">
    <source>
        <dbReference type="HAMAP-Rule" id="MF_00942"/>
    </source>
</evidence>
<evidence type="ECO:0000256" key="4">
    <source>
        <dbReference type="ARBA" id="ARBA00022763"/>
    </source>
</evidence>
<comment type="catalytic activity">
    <reaction evidence="10">
        <text>2'-deoxyribonucleotide-(2'-deoxyribose 5'-phosphate)-2'-deoxyribonucleotide-DNA = a 3'-end 2'-deoxyribonucleotide-(2,3-dehydro-2,3-deoxyribose 5'-phosphate)-DNA + a 5'-end 5'-phospho-2'-deoxyribonucleoside-DNA + H(+)</text>
        <dbReference type="Rhea" id="RHEA:66592"/>
        <dbReference type="Rhea" id="RHEA-COMP:13180"/>
        <dbReference type="Rhea" id="RHEA-COMP:16897"/>
        <dbReference type="Rhea" id="RHEA-COMP:17067"/>
        <dbReference type="ChEBI" id="CHEBI:15378"/>
        <dbReference type="ChEBI" id="CHEBI:136412"/>
        <dbReference type="ChEBI" id="CHEBI:157695"/>
        <dbReference type="ChEBI" id="CHEBI:167181"/>
        <dbReference type="EC" id="4.2.99.18"/>
    </reaction>
</comment>
<dbReference type="Pfam" id="PF00633">
    <property type="entry name" value="HHH"/>
    <property type="match status" value="1"/>
</dbReference>
<sequence>MEPSHTRNQAILRAAQIYERLGQAFPDARCELDYSSPWQLLVATVLSAQTTDKRVNAVTPELFARWPQPVDLASADTARVRAVINSLGFGTRRAANIIEMAHQVDDRYGGEVPANEGELVGLAGVGRKTAHVVMAEAFGAPVLAVDTHVMRTARRLGLTSHADPLGVERDLTAIFPARELPLLSHRLIFLGRRVCAARRPNCAQCALAPLCPSASPAPTAGNARGQGAGAPSV</sequence>
<gene>
    <name evidence="10" type="primary">nth</name>
    <name evidence="12" type="ORF">FB389_1105</name>
</gene>
<dbReference type="InterPro" id="IPR003265">
    <property type="entry name" value="HhH-GPD_domain"/>
</dbReference>
<dbReference type="PIRSF" id="PIRSF001435">
    <property type="entry name" value="Nth"/>
    <property type="match status" value="1"/>
</dbReference>
<keyword evidence="6 10" id="KW-0408">Iron</keyword>
<keyword evidence="3 10" id="KW-0479">Metal-binding</keyword>
<evidence type="ECO:0000256" key="2">
    <source>
        <dbReference type="ARBA" id="ARBA00022485"/>
    </source>
</evidence>
<dbReference type="OrthoDB" id="9800977at2"/>
<evidence type="ECO:0000313" key="12">
    <source>
        <dbReference type="EMBL" id="TQK76434.1"/>
    </source>
</evidence>
<dbReference type="EC" id="4.2.99.18" evidence="10"/>
<keyword evidence="8 10" id="KW-0234">DNA repair</keyword>
<feature type="binding site" evidence="10">
    <location>
        <position position="211"/>
    </location>
    <ligand>
        <name>[4Fe-4S] cluster</name>
        <dbReference type="ChEBI" id="CHEBI:49883"/>
    </ligand>
</feature>
<evidence type="ECO:0000256" key="7">
    <source>
        <dbReference type="ARBA" id="ARBA00023014"/>
    </source>
</evidence>
<dbReference type="InterPro" id="IPR003651">
    <property type="entry name" value="Endonuclease3_FeS-loop_motif"/>
</dbReference>
<keyword evidence="12" id="KW-0255">Endonuclease</keyword>
<comment type="function">
    <text evidence="10">DNA repair enzyme that has both DNA N-glycosylase activity and AP-lyase activity. The DNA N-glycosylase activity releases various damaged pyrimidines from DNA by cleaving the N-glycosidic bond, leaving an AP (apurinic/apyrimidinic) site. The AP-lyase activity cleaves the phosphodiester bond 3' to the AP site by a beta-elimination, leaving a 3'-terminal unsaturated sugar and a product with a terminal 5'-phosphate.</text>
</comment>
<protein>
    <recommendedName>
        <fullName evidence="10">Endonuclease III</fullName>
        <ecNumber evidence="10">4.2.99.18</ecNumber>
    </recommendedName>
    <alternativeName>
        <fullName evidence="10">DNA-(apurinic or apyrimidinic site) lyase</fullName>
    </alternativeName>
</protein>
<dbReference type="GO" id="GO:0046872">
    <property type="term" value="F:metal ion binding"/>
    <property type="evidence" value="ECO:0007669"/>
    <property type="project" value="UniProtKB-KW"/>
</dbReference>
<dbReference type="InterPro" id="IPR011257">
    <property type="entry name" value="DNA_glycosylase"/>
</dbReference>
<organism evidence="12 13">
    <name type="scientific">Rarobacter incanus</name>
    <dbReference type="NCBI Taxonomy" id="153494"/>
    <lineage>
        <taxon>Bacteria</taxon>
        <taxon>Bacillati</taxon>
        <taxon>Actinomycetota</taxon>
        <taxon>Actinomycetes</taxon>
        <taxon>Micrococcales</taxon>
        <taxon>Rarobacteraceae</taxon>
        <taxon>Rarobacter</taxon>
    </lineage>
</organism>
<accession>A0A542SP85</accession>
<dbReference type="Pfam" id="PF00730">
    <property type="entry name" value="HhH-GPD"/>
    <property type="match status" value="1"/>
</dbReference>
<dbReference type="PANTHER" id="PTHR10359">
    <property type="entry name" value="A/G-SPECIFIC ADENINE GLYCOSYLASE/ENDONUCLEASE III"/>
    <property type="match status" value="1"/>
</dbReference>
<name>A0A542SP85_9MICO</name>
<keyword evidence="10 12" id="KW-0456">Lyase</keyword>
<dbReference type="InterPro" id="IPR000445">
    <property type="entry name" value="HhH_motif"/>
</dbReference>
<dbReference type="GO" id="GO:0006285">
    <property type="term" value="P:base-excision repair, AP site formation"/>
    <property type="evidence" value="ECO:0007669"/>
    <property type="project" value="TreeGrafter"/>
</dbReference>
<dbReference type="InterPro" id="IPR004036">
    <property type="entry name" value="Endonuclease-III-like_CS2"/>
</dbReference>
<feature type="binding site" evidence="10">
    <location>
        <position position="195"/>
    </location>
    <ligand>
        <name>[4Fe-4S] cluster</name>
        <dbReference type="ChEBI" id="CHEBI:49883"/>
    </ligand>
</feature>
<keyword evidence="7 10" id="KW-0411">Iron-sulfur</keyword>
<evidence type="ECO:0000256" key="6">
    <source>
        <dbReference type="ARBA" id="ARBA00023004"/>
    </source>
</evidence>
<comment type="similarity">
    <text evidence="1 10">Belongs to the Nth/MutY family.</text>
</comment>
<dbReference type="GO" id="GO:0140078">
    <property type="term" value="F:class I DNA-(apurinic or apyrimidinic site) endonuclease activity"/>
    <property type="evidence" value="ECO:0007669"/>
    <property type="project" value="UniProtKB-EC"/>
</dbReference>
<keyword evidence="4 10" id="KW-0227">DNA damage</keyword>
<keyword evidence="10" id="KW-0238">DNA-binding</keyword>
<dbReference type="EMBL" id="VFNV01000001">
    <property type="protein sequence ID" value="TQK76434.1"/>
    <property type="molecule type" value="Genomic_DNA"/>
</dbReference>
<feature type="binding site" evidence="10">
    <location>
        <position position="202"/>
    </location>
    <ligand>
        <name>[4Fe-4S] cluster</name>
        <dbReference type="ChEBI" id="CHEBI:49883"/>
    </ligand>
</feature>
<dbReference type="CDD" id="cd00056">
    <property type="entry name" value="ENDO3c"/>
    <property type="match status" value="1"/>
</dbReference>
<dbReference type="AlphaFoldDB" id="A0A542SP85"/>